<dbReference type="NCBIfam" id="TIGR01451">
    <property type="entry name" value="B_ant_repeat"/>
    <property type="match status" value="3"/>
</dbReference>
<keyword evidence="7" id="KW-1185">Reference proteome</keyword>
<keyword evidence="2" id="KW-1133">Transmembrane helix</keyword>
<evidence type="ECO:0000259" key="5">
    <source>
        <dbReference type="Pfam" id="PF25549"/>
    </source>
</evidence>
<dbReference type="PANTHER" id="PTHR34819:SF4">
    <property type="entry name" value="LARGE CYSTEINE-RICH PERIPLASMIC PROTEIN OMCB"/>
    <property type="match status" value="1"/>
</dbReference>
<dbReference type="InterPro" id="IPR047589">
    <property type="entry name" value="DUF11_rpt"/>
</dbReference>
<organism evidence="6 7">
    <name type="scientific">Desertihabitans brevis</name>
    <dbReference type="NCBI Taxonomy" id="2268447"/>
    <lineage>
        <taxon>Bacteria</taxon>
        <taxon>Bacillati</taxon>
        <taxon>Actinomycetota</taxon>
        <taxon>Actinomycetes</taxon>
        <taxon>Propionibacteriales</taxon>
        <taxon>Propionibacteriaceae</taxon>
        <taxon>Desertihabitans</taxon>
    </lineage>
</organism>
<feature type="domain" description="DUF7927" evidence="5">
    <location>
        <begin position="1714"/>
        <end position="1844"/>
    </location>
</feature>
<evidence type="ECO:0000313" key="6">
    <source>
        <dbReference type="EMBL" id="RCK69634.1"/>
    </source>
</evidence>
<protein>
    <submittedName>
        <fullName evidence="6">DUF11 domain-containing protein</fullName>
    </submittedName>
</protein>
<dbReference type="Pfam" id="PF20009">
    <property type="entry name" value="GEVED"/>
    <property type="match status" value="1"/>
</dbReference>
<dbReference type="InterPro" id="IPR045474">
    <property type="entry name" value="GEVED"/>
</dbReference>
<sequence>MKQSVLQGRASRSGGRRVVACLAAFSMVLGMVASAVTGFVAAPTAAAEQNPPNTMIRNDNIFYAYVEAGENLDVLFTKVGNVAANDVEITVRGPGGEVETCTVTDGAAIGSTCGFPNLTSTTSGVWSIAFVAPGTATTDYFSWEIDVQDGSTDVSGRVWSERYVAFQTPTGTPAEFGLTYVSREGYVYDAEYSGYNGVDSVFAADAAGVTLRNTCTSAYLSVEMDDTRYAATGACGDPYKIFFQTPDADLPETATLPDGSTDWLLPTIALPDLTSLDFEQAGSTDRSGTFTLDVENFTGQLVVQIDVNNDGDYTDPEDVELPLGITGSGTATVDWDGLDGEGNPIPYFYDLTARALIDQAGEIHFTQTDVELRAGGIEVTAVNGPEAGSTTLYWDDTELTEARPCPTPQPDGTAGVDSTGGVHEWTCFTPGESSYGDVRYIDDWTYHAIAEQLEISLAGTPQPVWQCTPGGLLFQNPDAQPPLDIIDVDLASGVAGAPTVTPGWIVNAVGYNTVDNYIYGWGGSPDQGVPGQLVRVGADGSVDPLGEIDGFTATNAADVDDNGHYWAFHPISGDWWQIDLATLTLVDSGNVSLGNFAVGGADWVYIPGTNKLWRIATTAGAPAAYLIGFDRTTKTWTTPVNLGQVGDNITGASFGDANGFIYASFNNTGEIWRIDPRTNDAELFAEDGPPSAGNDGARCVDAPLPIDFGDAPAGYDTLLSDNGPRHSLPGFDPDTSTAPLMIGETVDIDTDGVPSAAADGDGADEDGTANPLEISATAPTVVLSATNNTGGAATLAGWIDLDADGAFEAGERVTVSVPANSGTADYTLTFPAATASADVFARFRLFPGDVTDPAPTGTAAAGEVEDYAVLVRSLEVEKTSTATAESRIGDTVTYTVTVTNTGSVAYTDENPARIQDDLSGVIDDAIFNDDADASSGTVSYAEPRLTWEGALPVDGTVTITYTVELTGAGDLNVENVAFQTVCEADDPDCVPPPPPVEECETDGTDPATGLPCDPVTFELPKLAVTKVADTTEIPVVGETVTYTVTFENVGEADFTAARPAVGLDDLSAVLDDATIDPTTLTADLGAATFTDPLIRWTGALAVDEVATVTYEVTYTGAGDTRLINVAFGPHCEVDDPSCDTPPPTPECDPADENGNDPVTGEPCGRVTIPGALLDVTKSVDPAKGTTVHVGEELTYTITFANSGTATAAVDGWTDVLAGVLDDAELVVDPTASDADLGVTYADGDDRFTVDGTVPAGGSYTVTYTVRVLPDADRGDNLLGNFVLPPGITEPPTECLENDPLCTSNPVPEIVDSKSVDPAKGTTVVSGQEVTYTLTFSNIGEAAGQVDRVDDLTHLLDDADVTVDPSSSDAALSVSEIADGRFSITGELAADQTVTVSYTVVVKDADAMGDAVLANFLLDPTDPPITDPVCEEGDEDCTTNPAPKILDSKSVDPESGTEVEPGEELTYTLTFTNEGEAAGQVDRVDDLTHLLDDADVTVDPSSSDAALLVSEIADGRFSITGELAAGQTVTVSYTVVVKDADAMGDAVLANFLLDPTDPPITDPVCEEGDEDCTTNPAPKILDSKSVDPESGTEVEPGEELTYTLTFTNEGTAAGAVDRVDDLTHVLDDAEVVEGPVSSDEALSVSELADDRFSITGELAAGQTVTVTYTVGVNEAGELGDAVLANFLLDPTDPPNPDPVCEEGDEDCTTNPTTTIVDSKSASPEDGSTVTSGEEITYTLTFSNEGAVPGAVDRVDDLSHVLDDADLTVAPQASDEALSVSEVVDGRFSITGELAVDQTVTVTYTVTVRAVADMGDATLANFVLDPEEETPTDPVCEEGDEDCTQHLASKVVDSKSVDPESGTTVEAGAELTYTLTFGNEGAAVGEVDRVDDLTHVLDDAEVVEAPVSSDGALEVGEIADNRFSVVGELEPGQTVTVSYTVQVNGEGELGDAVLANFLLDPSEQPPAEPVCEQGEDCTVNGIGLEVPAVDEPPAQSPGDDEEPPAQSPGGDGQLPDTGAPAVLLPLLAGLALALTGGGLLVRRRLGAGRQ</sequence>
<feature type="region of interest" description="Disordered" evidence="1">
    <location>
        <begin position="1574"/>
        <end position="1593"/>
    </location>
</feature>
<reference evidence="6 7" key="1">
    <citation type="submission" date="2018-07" db="EMBL/GenBank/DDBJ databases">
        <title>Desertimonas flava gen. nov. sp. nov.</title>
        <authorList>
            <person name="Liu S."/>
        </authorList>
    </citation>
    <scope>NUCLEOTIDE SEQUENCE [LARGE SCALE GENOMIC DNA]</scope>
    <source>
        <strain evidence="6 7">16Sb5-5</strain>
    </source>
</reference>
<feature type="domain" description="DUF7927" evidence="5">
    <location>
        <begin position="1023"/>
        <end position="1152"/>
    </location>
</feature>
<evidence type="ECO:0000256" key="1">
    <source>
        <dbReference type="SAM" id="MobiDB-lite"/>
    </source>
</evidence>
<evidence type="ECO:0000259" key="3">
    <source>
        <dbReference type="Pfam" id="PF20009"/>
    </source>
</evidence>
<dbReference type="Pfam" id="PF21959">
    <property type="entry name" value="DUF6923"/>
    <property type="match status" value="1"/>
</dbReference>
<feature type="domain" description="DUF6923" evidence="4">
    <location>
        <begin position="504"/>
        <end position="700"/>
    </location>
</feature>
<dbReference type="PANTHER" id="PTHR34819">
    <property type="entry name" value="LARGE CYSTEINE-RICH PERIPLASMIC PROTEIN OMCB"/>
    <property type="match status" value="1"/>
</dbReference>
<feature type="domain" description="DUF7927" evidence="5">
    <location>
        <begin position="1446"/>
        <end position="1575"/>
    </location>
</feature>
<dbReference type="InterPro" id="IPR057687">
    <property type="entry name" value="DUF7927"/>
</dbReference>
<dbReference type="Gene3D" id="2.60.40.10">
    <property type="entry name" value="Immunoglobulins"/>
    <property type="match status" value="1"/>
</dbReference>
<feature type="domain" description="DUF7927" evidence="5">
    <location>
        <begin position="1581"/>
        <end position="1710"/>
    </location>
</feature>
<feature type="domain" description="DUF7927" evidence="5">
    <location>
        <begin position="1850"/>
        <end position="1978"/>
    </location>
</feature>
<dbReference type="InterPro" id="IPR054215">
    <property type="entry name" value="DUF6923"/>
</dbReference>
<comment type="caution">
    <text evidence="6">The sequence shown here is derived from an EMBL/GenBank/DDBJ whole genome shotgun (WGS) entry which is preliminary data.</text>
</comment>
<feature type="domain" description="DUF7927" evidence="5">
    <location>
        <begin position="1173"/>
        <end position="1306"/>
    </location>
</feature>
<feature type="region of interest" description="Disordered" evidence="1">
    <location>
        <begin position="1985"/>
        <end position="2017"/>
    </location>
</feature>
<keyword evidence="2" id="KW-0812">Transmembrane</keyword>
<evidence type="ECO:0000256" key="2">
    <source>
        <dbReference type="SAM" id="Phobius"/>
    </source>
</evidence>
<dbReference type="InterPro" id="IPR051172">
    <property type="entry name" value="Chlamydia_OmcB"/>
</dbReference>
<dbReference type="InterPro" id="IPR013783">
    <property type="entry name" value="Ig-like_fold"/>
</dbReference>
<dbReference type="GO" id="GO:0005975">
    <property type="term" value="P:carbohydrate metabolic process"/>
    <property type="evidence" value="ECO:0007669"/>
    <property type="project" value="UniProtKB-ARBA"/>
</dbReference>
<feature type="domain" description="DUF7927" evidence="5">
    <location>
        <begin position="1309"/>
        <end position="1440"/>
    </location>
</feature>
<gene>
    <name evidence="6" type="ORF">DT076_09235</name>
</gene>
<dbReference type="SUPFAM" id="SSF75011">
    <property type="entry name" value="3-carboxy-cis,cis-mucoante lactonizing enzyme"/>
    <property type="match status" value="1"/>
</dbReference>
<proteinExistence type="predicted"/>
<evidence type="ECO:0000313" key="7">
    <source>
        <dbReference type="Proteomes" id="UP000252770"/>
    </source>
</evidence>
<keyword evidence="2" id="KW-0472">Membrane</keyword>
<feature type="domain" description="DUF7927" evidence="5">
    <location>
        <begin position="874"/>
        <end position="993"/>
    </location>
</feature>
<feature type="region of interest" description="Disordered" evidence="1">
    <location>
        <begin position="1134"/>
        <end position="1162"/>
    </location>
</feature>
<evidence type="ECO:0000259" key="4">
    <source>
        <dbReference type="Pfam" id="PF21959"/>
    </source>
</evidence>
<dbReference type="Proteomes" id="UP000252770">
    <property type="component" value="Unassembled WGS sequence"/>
</dbReference>
<accession>A0A367YUU3</accession>
<dbReference type="EMBL" id="QOUI01000005">
    <property type="protein sequence ID" value="RCK69634.1"/>
    <property type="molecule type" value="Genomic_DNA"/>
</dbReference>
<name>A0A367YUU3_9ACTN</name>
<feature type="transmembrane region" description="Helical" evidence="2">
    <location>
        <begin position="2020"/>
        <end position="2039"/>
    </location>
</feature>
<dbReference type="Pfam" id="PF25549">
    <property type="entry name" value="DUF7927"/>
    <property type="match status" value="8"/>
</dbReference>
<feature type="domain" description="GEVED" evidence="3">
    <location>
        <begin position="795"/>
        <end position="869"/>
    </location>
</feature>